<dbReference type="HOGENOM" id="CLU_1723686_0_0_1"/>
<dbReference type="AlphaFoldDB" id="I2FZB6"/>
<evidence type="ECO:0000256" key="1">
    <source>
        <dbReference type="SAM" id="MobiDB-lite"/>
    </source>
</evidence>
<name>I2FZB6_USTHO</name>
<sequence>MPLYHACPVGAENRERRSVQGSLQAPADALAGFRRLKGIQDEGFGSCDRFSTSRWLSAPLLIEGEINSRSEPPTGPQSRCWKLQKGGEEGLEAAKASIELDGRCHGGRPGLQVGQRVAAGKKARLLPPSLPSPGEGLQTEIDGHKEAPLGCN</sequence>
<evidence type="ECO:0000313" key="3">
    <source>
        <dbReference type="Proteomes" id="UP000006174"/>
    </source>
</evidence>
<comment type="caution">
    <text evidence="2">The sequence shown here is derived from an EMBL/GenBank/DDBJ whole genome shotgun (WGS) entry which is preliminary data.</text>
</comment>
<feature type="region of interest" description="Disordered" evidence="1">
    <location>
        <begin position="124"/>
        <end position="152"/>
    </location>
</feature>
<gene>
    <name evidence="2" type="ORF">UHOR_03548</name>
</gene>
<organism evidence="2 3">
    <name type="scientific">Ustilago hordei</name>
    <name type="common">Barley covered smut fungus</name>
    <dbReference type="NCBI Taxonomy" id="120017"/>
    <lineage>
        <taxon>Eukaryota</taxon>
        <taxon>Fungi</taxon>
        <taxon>Dikarya</taxon>
        <taxon>Basidiomycota</taxon>
        <taxon>Ustilaginomycotina</taxon>
        <taxon>Ustilaginomycetes</taxon>
        <taxon>Ustilaginales</taxon>
        <taxon>Ustilaginaceae</taxon>
        <taxon>Ustilago</taxon>
    </lineage>
</organism>
<dbReference type="EMBL" id="CAGI01000172">
    <property type="protein sequence ID" value="CCF52259.1"/>
    <property type="molecule type" value="Genomic_DNA"/>
</dbReference>
<accession>I2FZB6</accession>
<feature type="compositionally biased region" description="Basic and acidic residues" evidence="1">
    <location>
        <begin position="141"/>
        <end position="152"/>
    </location>
</feature>
<keyword evidence="3" id="KW-1185">Reference proteome</keyword>
<proteinExistence type="predicted"/>
<reference evidence="2 3" key="1">
    <citation type="journal article" date="2012" name="Plant Cell">
        <title>Genome comparison of barley and maize smut fungi reveals targeted loss of RNA silencing components and species-specific presence of transposable elements.</title>
        <authorList>
            <person name="Laurie J.D."/>
            <person name="Ali S."/>
            <person name="Linning R."/>
            <person name="Mannhaupt G."/>
            <person name="Wong P."/>
            <person name="Gueldener U."/>
            <person name="Muensterkoetter M."/>
            <person name="Moore R."/>
            <person name="Kahmann R."/>
            <person name="Bakkeren G."/>
            <person name="Schirawski J."/>
        </authorList>
    </citation>
    <scope>NUCLEOTIDE SEQUENCE [LARGE SCALE GENOMIC DNA]</scope>
    <source>
        <strain evidence="3">Uh4875-4</strain>
    </source>
</reference>
<evidence type="ECO:0000313" key="2">
    <source>
        <dbReference type="EMBL" id="CCF52259.1"/>
    </source>
</evidence>
<dbReference type="Proteomes" id="UP000006174">
    <property type="component" value="Unassembled WGS sequence"/>
</dbReference>
<protein>
    <submittedName>
        <fullName evidence="2">Uncharacterized protein</fullName>
    </submittedName>
</protein>